<feature type="domain" description="Cadherin" evidence="16">
    <location>
        <begin position="338"/>
        <end position="445"/>
    </location>
</feature>
<dbReference type="PANTHER" id="PTHR24028">
    <property type="entry name" value="CADHERIN-87A"/>
    <property type="match status" value="1"/>
</dbReference>
<evidence type="ECO:0000259" key="16">
    <source>
        <dbReference type="PROSITE" id="PS50268"/>
    </source>
</evidence>
<keyword evidence="4" id="KW-0479">Metal-binding</keyword>
<evidence type="ECO:0000256" key="14">
    <source>
        <dbReference type="SAM" id="Phobius"/>
    </source>
</evidence>
<evidence type="ECO:0000256" key="9">
    <source>
        <dbReference type="ARBA" id="ARBA00022989"/>
    </source>
</evidence>
<dbReference type="InterPro" id="IPR015919">
    <property type="entry name" value="Cadherin-like_sf"/>
</dbReference>
<dbReference type="SMART" id="SM00112">
    <property type="entry name" value="CA"/>
    <property type="match status" value="5"/>
</dbReference>
<keyword evidence="9 14" id="KW-1133">Transmembrane helix</keyword>
<keyword evidence="2" id="KW-1003">Cell membrane</keyword>
<evidence type="ECO:0000256" key="10">
    <source>
        <dbReference type="ARBA" id="ARBA00023136"/>
    </source>
</evidence>
<evidence type="ECO:0000256" key="2">
    <source>
        <dbReference type="ARBA" id="ARBA00022475"/>
    </source>
</evidence>
<dbReference type="EMBL" id="FN654515">
    <property type="protein sequence ID" value="CBY34510.1"/>
    <property type="molecule type" value="Genomic_DNA"/>
</dbReference>
<reference evidence="17" key="1">
    <citation type="journal article" date="2010" name="Science">
        <title>Plasticity of animal genome architecture unmasked by rapid evolution of a pelagic tunicate.</title>
        <authorList>
            <person name="Denoeud F."/>
            <person name="Henriet S."/>
            <person name="Mungpakdee S."/>
            <person name="Aury J.M."/>
            <person name="Da Silva C."/>
            <person name="Brinkmann H."/>
            <person name="Mikhaleva J."/>
            <person name="Olsen L.C."/>
            <person name="Jubin C."/>
            <person name="Canestro C."/>
            <person name="Bouquet J.M."/>
            <person name="Danks G."/>
            <person name="Poulain J."/>
            <person name="Campsteijn C."/>
            <person name="Adamski M."/>
            <person name="Cross I."/>
            <person name="Yadetie F."/>
            <person name="Muffato M."/>
            <person name="Louis A."/>
            <person name="Butcher S."/>
            <person name="Tsagkogeorga G."/>
            <person name="Konrad A."/>
            <person name="Singh S."/>
            <person name="Jensen M.F."/>
            <person name="Cong E.H."/>
            <person name="Eikeseth-Otteraa H."/>
            <person name="Noel B."/>
            <person name="Anthouard V."/>
            <person name="Porcel B.M."/>
            <person name="Kachouri-Lafond R."/>
            <person name="Nishino A."/>
            <person name="Ugolini M."/>
            <person name="Chourrout P."/>
            <person name="Nishida H."/>
            <person name="Aasland R."/>
            <person name="Huzurbazar S."/>
            <person name="Westhof E."/>
            <person name="Delsuc F."/>
            <person name="Lehrach H."/>
            <person name="Reinhardt R."/>
            <person name="Weissenbach J."/>
            <person name="Roy S.W."/>
            <person name="Artiguenave F."/>
            <person name="Postlethwait J.H."/>
            <person name="Manak J.R."/>
            <person name="Thompson E.M."/>
            <person name="Jaillon O."/>
            <person name="Du Pasquier L."/>
            <person name="Boudinot P."/>
            <person name="Liberles D.A."/>
            <person name="Volff J.N."/>
            <person name="Philippe H."/>
            <person name="Lenhard B."/>
            <person name="Roest Crollius H."/>
            <person name="Wincker P."/>
            <person name="Chourrout D."/>
        </authorList>
    </citation>
    <scope>NUCLEOTIDE SEQUENCE [LARGE SCALE GENOMIC DNA]</scope>
</reference>
<dbReference type="PROSITE" id="PS00232">
    <property type="entry name" value="CADHERIN_1"/>
    <property type="match status" value="4"/>
</dbReference>
<evidence type="ECO:0000256" key="13">
    <source>
        <dbReference type="SAM" id="MobiDB-lite"/>
    </source>
</evidence>
<comment type="subcellular location">
    <subcellularLocation>
        <location evidence="1">Cell membrane</location>
        <topology evidence="1">Single-pass type I membrane protein</topology>
    </subcellularLocation>
</comment>
<evidence type="ECO:0000256" key="12">
    <source>
        <dbReference type="PROSITE-ProRule" id="PRU00043"/>
    </source>
</evidence>
<proteinExistence type="predicted"/>
<feature type="domain" description="Cadherin" evidence="16">
    <location>
        <begin position="549"/>
        <end position="677"/>
    </location>
</feature>
<dbReference type="FunFam" id="2.60.40.60:FF:000123">
    <property type="entry name" value="Protocadherin beta 4"/>
    <property type="match status" value="1"/>
</dbReference>
<evidence type="ECO:0000256" key="7">
    <source>
        <dbReference type="ARBA" id="ARBA00022837"/>
    </source>
</evidence>
<keyword evidence="3 14" id="KW-0812">Transmembrane</keyword>
<evidence type="ECO:0000256" key="6">
    <source>
        <dbReference type="ARBA" id="ARBA00022737"/>
    </source>
</evidence>
<feature type="domain" description="Cadherin" evidence="16">
    <location>
        <begin position="228"/>
        <end position="333"/>
    </location>
</feature>
<feature type="region of interest" description="Disordered" evidence="13">
    <location>
        <begin position="870"/>
        <end position="895"/>
    </location>
</feature>
<evidence type="ECO:0000256" key="11">
    <source>
        <dbReference type="ARBA" id="ARBA00023180"/>
    </source>
</evidence>
<dbReference type="FunFam" id="2.60.40.60:FF:000007">
    <property type="entry name" value="Protocadherin alpha 2"/>
    <property type="match status" value="1"/>
</dbReference>
<keyword evidence="5 15" id="KW-0732">Signal</keyword>
<dbReference type="PANTHER" id="PTHR24028:SF146">
    <property type="entry name" value="CADHERIN 96CB, ISOFORM D-RELATED"/>
    <property type="match status" value="1"/>
</dbReference>
<dbReference type="GO" id="GO:0007156">
    <property type="term" value="P:homophilic cell adhesion via plasma membrane adhesion molecules"/>
    <property type="evidence" value="ECO:0007669"/>
    <property type="project" value="InterPro"/>
</dbReference>
<evidence type="ECO:0000256" key="8">
    <source>
        <dbReference type="ARBA" id="ARBA00022889"/>
    </source>
</evidence>
<feature type="compositionally biased region" description="Polar residues" evidence="13">
    <location>
        <begin position="732"/>
        <end position="741"/>
    </location>
</feature>
<evidence type="ECO:0000313" key="17">
    <source>
        <dbReference type="EMBL" id="CBY34510.1"/>
    </source>
</evidence>
<keyword evidence="11" id="KW-0325">Glycoprotein</keyword>
<feature type="chain" id="PRO_5003193875" description="Cadherin domain-containing protein" evidence="15">
    <location>
        <begin position="20"/>
        <end position="895"/>
    </location>
</feature>
<dbReference type="FunFam" id="2.60.40.60:FF:000002">
    <property type="entry name" value="Protocadherin alpha 2"/>
    <property type="match status" value="1"/>
</dbReference>
<dbReference type="GO" id="GO:0005886">
    <property type="term" value="C:plasma membrane"/>
    <property type="evidence" value="ECO:0007669"/>
    <property type="project" value="UniProtKB-SubCell"/>
</dbReference>
<dbReference type="SUPFAM" id="SSF49313">
    <property type="entry name" value="Cadherin-like"/>
    <property type="match status" value="5"/>
</dbReference>
<dbReference type="Gene3D" id="2.60.40.60">
    <property type="entry name" value="Cadherins"/>
    <property type="match status" value="6"/>
</dbReference>
<evidence type="ECO:0000256" key="1">
    <source>
        <dbReference type="ARBA" id="ARBA00004251"/>
    </source>
</evidence>
<name>E4YG86_OIKDI</name>
<protein>
    <recommendedName>
        <fullName evidence="16">Cadherin domain-containing protein</fullName>
    </recommendedName>
</protein>
<sequence length="895" mass="99249">MRRILHLAAATLAAHLSYSITDGTRIGSYIGNIVQDLSEISLTSSSAIFQVVKGADVINVSPEGDLRVITEIDRENGQLCSKDDHTCSVDAEILYRKDNEFKLFYVDLEIVDINDNIPEFEKSSIELHLPENSAIGSTIRLPSAIDPDSSEFSIDRYQVSPAMFFEILPRQHANGKIIPQLVLKRPLDFEKRELHELELVAFDKGGLTGSMKINLLVDDVNDHSPIFEESSVSIELSESTAMGSVIYKLNASDGDRGRYGVISYSYDDVLTDALSRTIFAINSSTGDITVSSELNYEKQKKHVLYIEAFDGSESALMTVTINIFNVNDNPPEIDIKFGESSVEGSISENAPVGSFVGFVSITDSDKDQKLNVSLVNDDGDFELENMSDSEGSNGYILKVAKPLDRERVHLYRIDLRAADNGSPPLTTTKTISIKVEDVNDNAPFFQRDMYHVNILENNDVGKSIVSLKATDVDEGQNAEIEYILGEESSFFSLERGTGDLIALQSLDAELNSRHVIRIIAVDRGSPSLKGETSVVINVLDENDNDPAFEQVEYDFSFPENTEEVTLDRKVSEKVATIKVRDRDQGANGEIIITQINPRSGIFRINSAGEVFLASKLKRSNLGANPVLISISDGGSPPLQINSRVSTNTKDSQSVNIYVTEEETEMTAARVRALLPEFKRQSLSLRASTSQLAFFLVAIFTALVFVVFIVTFYVVVRRRSKSQRNFPPPPSSADMSRCNQIKNPHHYETPTHKPKPKRPLIAGKSFTTSPRHSRVEFERVKWQVELTSANHPQCTIENSFNSDSGRDSASDASASATNEQAQIQQIALSSPKSTHSSLTSARPTFSTFMDESDQDSVHIVESEREIQKIWPSLEKNTPNKNKPPIHPRSINTSMKK</sequence>
<dbReference type="Proteomes" id="UP000011014">
    <property type="component" value="Unassembled WGS sequence"/>
</dbReference>
<feature type="domain" description="Cadherin" evidence="16">
    <location>
        <begin position="446"/>
        <end position="548"/>
    </location>
</feature>
<evidence type="ECO:0000256" key="15">
    <source>
        <dbReference type="SAM" id="SignalP"/>
    </source>
</evidence>
<feature type="region of interest" description="Disordered" evidence="13">
    <location>
        <begin position="721"/>
        <end position="759"/>
    </location>
</feature>
<evidence type="ECO:0000256" key="4">
    <source>
        <dbReference type="ARBA" id="ARBA00022723"/>
    </source>
</evidence>
<keyword evidence="10 14" id="KW-0472">Membrane</keyword>
<accession>E4YG86</accession>
<dbReference type="InterPro" id="IPR050174">
    <property type="entry name" value="Protocadherin/Cadherin-CA"/>
</dbReference>
<keyword evidence="6" id="KW-0677">Repeat</keyword>
<gene>
    <name evidence="17" type="ORF">GSOID_T00024535001</name>
</gene>
<dbReference type="GO" id="GO:0005509">
    <property type="term" value="F:calcium ion binding"/>
    <property type="evidence" value="ECO:0007669"/>
    <property type="project" value="UniProtKB-UniRule"/>
</dbReference>
<dbReference type="PROSITE" id="PS50268">
    <property type="entry name" value="CADHERIN_2"/>
    <property type="match status" value="6"/>
</dbReference>
<dbReference type="InterPro" id="IPR002126">
    <property type="entry name" value="Cadherin-like_dom"/>
</dbReference>
<keyword evidence="7 12" id="KW-0106">Calcium</keyword>
<dbReference type="InterPro" id="IPR020894">
    <property type="entry name" value="Cadherin_CS"/>
</dbReference>
<dbReference type="FunFam" id="2.60.40.60:FF:000092">
    <property type="entry name" value="Protocadherin 8"/>
    <property type="match status" value="1"/>
</dbReference>
<feature type="domain" description="Cadherin" evidence="16">
    <location>
        <begin position="121"/>
        <end position="227"/>
    </location>
</feature>
<evidence type="ECO:0000256" key="3">
    <source>
        <dbReference type="ARBA" id="ARBA00022692"/>
    </source>
</evidence>
<dbReference type="CDD" id="cd11304">
    <property type="entry name" value="Cadherin_repeat"/>
    <property type="match status" value="5"/>
</dbReference>
<feature type="compositionally biased region" description="Low complexity" evidence="13">
    <location>
        <begin position="827"/>
        <end position="839"/>
    </location>
</feature>
<evidence type="ECO:0000256" key="5">
    <source>
        <dbReference type="ARBA" id="ARBA00022729"/>
    </source>
</evidence>
<dbReference type="Pfam" id="PF00028">
    <property type="entry name" value="Cadherin"/>
    <property type="match status" value="3"/>
</dbReference>
<dbReference type="AlphaFoldDB" id="E4YG86"/>
<feature type="signal peptide" evidence="15">
    <location>
        <begin position="1"/>
        <end position="19"/>
    </location>
</feature>
<feature type="compositionally biased region" description="Polar residues" evidence="13">
    <location>
        <begin position="816"/>
        <end position="826"/>
    </location>
</feature>
<feature type="transmembrane region" description="Helical" evidence="14">
    <location>
        <begin position="691"/>
        <end position="715"/>
    </location>
</feature>
<feature type="domain" description="Cadherin" evidence="16">
    <location>
        <begin position="12"/>
        <end position="120"/>
    </location>
</feature>
<keyword evidence="8" id="KW-0130">Cell adhesion</keyword>
<organism evidence="17">
    <name type="scientific">Oikopleura dioica</name>
    <name type="common">Tunicate</name>
    <dbReference type="NCBI Taxonomy" id="34765"/>
    <lineage>
        <taxon>Eukaryota</taxon>
        <taxon>Metazoa</taxon>
        <taxon>Chordata</taxon>
        <taxon>Tunicata</taxon>
        <taxon>Appendicularia</taxon>
        <taxon>Copelata</taxon>
        <taxon>Oikopleuridae</taxon>
        <taxon>Oikopleura</taxon>
    </lineage>
</organism>
<feature type="region of interest" description="Disordered" evidence="13">
    <location>
        <begin position="793"/>
        <end position="852"/>
    </location>
</feature>
<dbReference type="PRINTS" id="PR00205">
    <property type="entry name" value="CADHERIN"/>
</dbReference>